<dbReference type="Gene3D" id="3.40.50.1820">
    <property type="entry name" value="alpha/beta hydrolase"/>
    <property type="match status" value="1"/>
</dbReference>
<dbReference type="InterPro" id="IPR000073">
    <property type="entry name" value="AB_hydrolase_1"/>
</dbReference>
<name>A0A0P0Z6A9_9HYPH</name>
<dbReference type="SUPFAM" id="SSF53474">
    <property type="entry name" value="alpha/beta-Hydrolases"/>
    <property type="match status" value="1"/>
</dbReference>
<evidence type="ECO:0000313" key="2">
    <source>
        <dbReference type="EMBL" id="BAT29256.1"/>
    </source>
</evidence>
<dbReference type="InterPro" id="IPR029058">
    <property type="entry name" value="AB_hydrolase_fold"/>
</dbReference>
<evidence type="ECO:0000259" key="1">
    <source>
        <dbReference type="Pfam" id="PF12697"/>
    </source>
</evidence>
<dbReference type="AlphaFoldDB" id="A0A0P0Z6A9"/>
<dbReference type="Pfam" id="PF12697">
    <property type="entry name" value="Abhydrolase_6"/>
    <property type="match status" value="1"/>
</dbReference>
<organism evidence="2">
    <name type="scientific">Aurantimonas manganoxydans</name>
    <dbReference type="NCBI Taxonomy" id="651183"/>
    <lineage>
        <taxon>Bacteria</taxon>
        <taxon>Pseudomonadati</taxon>
        <taxon>Pseudomonadota</taxon>
        <taxon>Alphaproteobacteria</taxon>
        <taxon>Hyphomicrobiales</taxon>
        <taxon>Aurantimonadaceae</taxon>
        <taxon>Aurantimonas</taxon>
    </lineage>
</organism>
<reference evidence="2" key="1">
    <citation type="journal article" date="2015" name="Proc. Natl. Acad. Sci. U.S.A.">
        <title>Bacterial clade with the ribosomal RNA operon on a small plasmid rather than the chromosome.</title>
        <authorList>
            <person name="Anda M."/>
            <person name="Ohtsubo Y."/>
            <person name="Okubo T."/>
            <person name="Sugawara M."/>
            <person name="Nagata Y."/>
            <person name="Tsuda M."/>
            <person name="Minamisawa K."/>
            <person name="Mitsui H."/>
        </authorList>
    </citation>
    <scope>NUCLEOTIDE SEQUENCE</scope>
    <source>
        <strain evidence="2">DSM 21871</strain>
    </source>
</reference>
<sequence length="327" mass="35062">MLWKTLIAFVVVLLLAGGVVWLFGPREPVETTIRFDPAAIGADADAYLARTEADIPNLRENAQKEIVWAYPASRARTPISIVYVHGFSAAKGETRPLADKVAASLGANLFYTRLTGHGRDSAAMEQADVNAWLNDLAEAVAIGREIGNRVIVIGTSTGGTLATFGATQPGLMQDVAGLVLISPNFGLLDRWAFALDLPWARDLLPLVGGETRGFDPLNNPQAENWTTRYPIGALVPMAALVRETLRADISGIALPVLTLFSPNDRIVDPAATEAVMARWQGPREVVEVPVSGDPASHVLAGDIVSPQTTDEIATRIVSWVEALPRTD</sequence>
<feature type="domain" description="AB hydrolase-1" evidence="1">
    <location>
        <begin position="81"/>
        <end position="292"/>
    </location>
</feature>
<proteinExistence type="predicted"/>
<protein>
    <recommendedName>
        <fullName evidence="1">AB hydrolase-1 domain-containing protein</fullName>
    </recommendedName>
</protein>
<dbReference type="EMBL" id="LC066380">
    <property type="protein sequence ID" value="BAT29256.1"/>
    <property type="molecule type" value="Genomic_DNA"/>
</dbReference>
<accession>A0A0P0Z6A9</accession>